<dbReference type="EMBL" id="SIRE01000015">
    <property type="protein sequence ID" value="TBL75973.1"/>
    <property type="molecule type" value="Genomic_DNA"/>
</dbReference>
<feature type="compositionally biased region" description="Polar residues" evidence="1">
    <location>
        <begin position="188"/>
        <end position="201"/>
    </location>
</feature>
<comment type="caution">
    <text evidence="2">The sequence shown here is derived from an EMBL/GenBank/DDBJ whole genome shotgun (WGS) entry which is preliminary data.</text>
</comment>
<feature type="compositionally biased region" description="Gly residues" evidence="1">
    <location>
        <begin position="210"/>
        <end position="227"/>
    </location>
</feature>
<dbReference type="AlphaFoldDB" id="A0A4Q9DNE9"/>
<gene>
    <name evidence="2" type="ORF">EYB31_20640</name>
</gene>
<organism evidence="2 3">
    <name type="scientific">Paenibacillus thalictri</name>
    <dbReference type="NCBI Taxonomy" id="2527873"/>
    <lineage>
        <taxon>Bacteria</taxon>
        <taxon>Bacillati</taxon>
        <taxon>Bacillota</taxon>
        <taxon>Bacilli</taxon>
        <taxon>Bacillales</taxon>
        <taxon>Paenibacillaceae</taxon>
        <taxon>Paenibacillus</taxon>
    </lineage>
</organism>
<keyword evidence="3" id="KW-1185">Reference proteome</keyword>
<dbReference type="PROSITE" id="PS51257">
    <property type="entry name" value="PROKAR_LIPOPROTEIN"/>
    <property type="match status" value="1"/>
</dbReference>
<dbReference type="Proteomes" id="UP000293142">
    <property type="component" value="Unassembled WGS sequence"/>
</dbReference>
<dbReference type="OrthoDB" id="2607092at2"/>
<accession>A0A4Q9DNE9</accession>
<feature type="region of interest" description="Disordered" evidence="1">
    <location>
        <begin position="132"/>
        <end position="245"/>
    </location>
</feature>
<proteinExistence type="predicted"/>
<evidence type="ECO:0000313" key="3">
    <source>
        <dbReference type="Proteomes" id="UP000293142"/>
    </source>
</evidence>
<evidence type="ECO:0000256" key="1">
    <source>
        <dbReference type="SAM" id="MobiDB-lite"/>
    </source>
</evidence>
<feature type="compositionally biased region" description="Low complexity" evidence="1">
    <location>
        <begin position="171"/>
        <end position="183"/>
    </location>
</feature>
<name>A0A4Q9DNE9_9BACL</name>
<feature type="region of interest" description="Disordered" evidence="1">
    <location>
        <begin position="33"/>
        <end position="77"/>
    </location>
</feature>
<evidence type="ECO:0000313" key="2">
    <source>
        <dbReference type="EMBL" id="TBL75973.1"/>
    </source>
</evidence>
<sequence length="245" mass="25094">MIMNYVKYVGIGALAAVLITGCGEKPAAQPASAADGAAAQQTGQMGSSGQAQASSQSQPNQAGQPNQQAAQSGGINDKERQMGMTFQNLLMMDKADGLTITKQQAEYMLPVVQDGITKKELSSDAETKLTEKLTAEQKPFLSDRASTRAQGQGGPQQGGSGQTGSQGNQGQGEPQGNNQGQNRGQDRPTGNSGSGQQQNAPAQGADRTQGGEGKSPVQGGGKGGNPGQPGDRGQQLVELLQSKLK</sequence>
<reference evidence="2 3" key="1">
    <citation type="submission" date="2019-02" db="EMBL/GenBank/DDBJ databases">
        <title>Paenibacillus sp. nov., isolated from surface-sterilized tissue of Thalictrum simplex L.</title>
        <authorList>
            <person name="Tuo L."/>
        </authorList>
    </citation>
    <scope>NUCLEOTIDE SEQUENCE [LARGE SCALE GENOMIC DNA]</scope>
    <source>
        <strain evidence="2 3">N2SHLJ1</strain>
    </source>
</reference>
<evidence type="ECO:0008006" key="4">
    <source>
        <dbReference type="Google" id="ProtNLM"/>
    </source>
</evidence>
<protein>
    <recommendedName>
        <fullName evidence="4">Lipoprotein</fullName>
    </recommendedName>
</protein>
<feature type="compositionally biased region" description="Low complexity" evidence="1">
    <location>
        <begin position="33"/>
        <end position="74"/>
    </location>
</feature>
<feature type="compositionally biased region" description="Gly residues" evidence="1">
    <location>
        <begin position="151"/>
        <end position="170"/>
    </location>
</feature>